<keyword evidence="3" id="KW-1133">Transmembrane helix</keyword>
<dbReference type="EMBL" id="CP069032">
    <property type="protein sequence ID" value="QRC99903.1"/>
    <property type="molecule type" value="Genomic_DNA"/>
</dbReference>
<dbReference type="SUPFAM" id="SSF53254">
    <property type="entry name" value="Phosphoglycerate mutase-like"/>
    <property type="match status" value="1"/>
</dbReference>
<evidence type="ECO:0000256" key="3">
    <source>
        <dbReference type="SAM" id="Phobius"/>
    </source>
</evidence>
<evidence type="ECO:0000256" key="4">
    <source>
        <dbReference type="SAM" id="SignalP"/>
    </source>
</evidence>
<dbReference type="Pfam" id="PF00328">
    <property type="entry name" value="His_Phos_2"/>
    <property type="match status" value="1"/>
</dbReference>
<dbReference type="Gene3D" id="3.40.50.1240">
    <property type="entry name" value="Phosphoglycerate mutase-like"/>
    <property type="match status" value="1"/>
</dbReference>
<dbReference type="KEGG" id="pno:SNOG_06831"/>
<dbReference type="AlphaFoldDB" id="A0A7U2F949"/>
<gene>
    <name evidence="5" type="ORF">JI435_068310</name>
</gene>
<dbReference type="RefSeq" id="XP_001797192.1">
    <property type="nucleotide sequence ID" value="XM_001797140.1"/>
</dbReference>
<dbReference type="InterPro" id="IPR000560">
    <property type="entry name" value="His_Pase_clade-2"/>
</dbReference>
<dbReference type="PANTHER" id="PTHR11567">
    <property type="entry name" value="ACID PHOSPHATASE-RELATED"/>
    <property type="match status" value="1"/>
</dbReference>
<dbReference type="OrthoDB" id="258392at2759"/>
<dbReference type="OMA" id="STQEWCL"/>
<keyword evidence="6" id="KW-1185">Reference proteome</keyword>
<feature type="compositionally biased region" description="Basic and acidic residues" evidence="2">
    <location>
        <begin position="548"/>
        <end position="557"/>
    </location>
</feature>
<organism evidence="5 6">
    <name type="scientific">Phaeosphaeria nodorum (strain SN15 / ATCC MYA-4574 / FGSC 10173)</name>
    <name type="common">Glume blotch fungus</name>
    <name type="synonym">Parastagonospora nodorum</name>
    <dbReference type="NCBI Taxonomy" id="321614"/>
    <lineage>
        <taxon>Eukaryota</taxon>
        <taxon>Fungi</taxon>
        <taxon>Dikarya</taxon>
        <taxon>Ascomycota</taxon>
        <taxon>Pezizomycotina</taxon>
        <taxon>Dothideomycetes</taxon>
        <taxon>Pleosporomycetidae</taxon>
        <taxon>Pleosporales</taxon>
        <taxon>Pleosporineae</taxon>
        <taxon>Phaeosphaeriaceae</taxon>
        <taxon>Parastagonospora</taxon>
    </lineage>
</organism>
<sequence>MFKLVVASLASAWLASAQETDNDVYHPHAAFALVRTGERTPTIRRGNPVLTALGAQQMFLLGQNFRTRYITGNAPDGLGVQHISGMSTDALNNDQISVQTSSQQHVISSAQAFMQGLYPPRNIANSNGTGSSTGLLSNGSAIDFPLGGYQYASIQSSSHVDSDSVFVSGNQNCPTAQQAAMMYYTTSNFYNTKTATDDFYDKLNLDWFEGNLMPEQLNYINAIEINDYLQYQYNHNSSIYRALANDSSFAGVYDEVRTLADEHAWYRYGNTSSPAIDADNQAIGGKTLAASILNTFQLLVADRLGPGDPNDISSPLTFLFSEPESFISLISIMMADYRDNYFRSIPPFASALIFELFSTGENNTFPTTKDDLWVRFYFQNGTNFDANQLTAFPIFGNGPSRTDMQWRDFEDLFSRVKIDTLQDWCTSCNSPALFCWGVDDTSVLPPIRQRHNAITPAIGGVIGAIVTLAVAGLLFALAMLLGGVRLHRVPRNKKSELGGFKGSAKLASDPDLSLAKNGAMPAGISFVPEGKRGHERVGSWELRQKEFGVEREGRESLEGIDGVASKPVQPSEHV</sequence>
<keyword evidence="3" id="KW-0812">Transmembrane</keyword>
<dbReference type="InterPro" id="IPR029033">
    <property type="entry name" value="His_PPase_superfam"/>
</dbReference>
<keyword evidence="4" id="KW-0732">Signal</keyword>
<evidence type="ECO:0000313" key="6">
    <source>
        <dbReference type="Proteomes" id="UP000663193"/>
    </source>
</evidence>
<name>A0A7U2F949_PHANO</name>
<protein>
    <recommendedName>
        <fullName evidence="7">Phosphoglycerate mutase-like protein</fullName>
    </recommendedName>
</protein>
<dbReference type="CDD" id="cd07061">
    <property type="entry name" value="HP_HAP_like"/>
    <property type="match status" value="1"/>
</dbReference>
<reference evidence="6" key="1">
    <citation type="journal article" date="2021" name="BMC Genomics">
        <title>Chromosome-level genome assembly and manually-curated proteome of model necrotroph Parastagonospora nodorum Sn15 reveals a genome-wide trove of candidate effector homologs, and redundancy of virulence-related functions within an accessory chromosome.</title>
        <authorList>
            <person name="Bertazzoni S."/>
            <person name="Jones D.A.B."/>
            <person name="Phan H.T."/>
            <person name="Tan K.-C."/>
            <person name="Hane J.K."/>
        </authorList>
    </citation>
    <scope>NUCLEOTIDE SEQUENCE [LARGE SCALE GENOMIC DNA]</scope>
    <source>
        <strain evidence="6">SN15 / ATCC MYA-4574 / FGSC 10173)</strain>
    </source>
</reference>
<dbReference type="Proteomes" id="UP000663193">
    <property type="component" value="Chromosome 10"/>
</dbReference>
<evidence type="ECO:0000313" key="5">
    <source>
        <dbReference type="EMBL" id="QRC99903.1"/>
    </source>
</evidence>
<evidence type="ECO:0008006" key="7">
    <source>
        <dbReference type="Google" id="ProtNLM"/>
    </source>
</evidence>
<keyword evidence="3" id="KW-0472">Membrane</keyword>
<evidence type="ECO:0000256" key="2">
    <source>
        <dbReference type="SAM" id="MobiDB-lite"/>
    </source>
</evidence>
<feature type="signal peptide" evidence="4">
    <location>
        <begin position="1"/>
        <end position="17"/>
    </location>
</feature>
<dbReference type="PANTHER" id="PTHR11567:SF127">
    <property type="entry name" value="HISTIDINE ACID PHOSPHATASE"/>
    <property type="match status" value="1"/>
</dbReference>
<evidence type="ECO:0000256" key="1">
    <source>
        <dbReference type="ARBA" id="ARBA00005375"/>
    </source>
</evidence>
<feature type="transmembrane region" description="Helical" evidence="3">
    <location>
        <begin position="457"/>
        <end position="484"/>
    </location>
</feature>
<feature type="region of interest" description="Disordered" evidence="2">
    <location>
        <begin position="548"/>
        <end position="574"/>
    </location>
</feature>
<accession>A0A7U2F949</accession>
<comment type="similarity">
    <text evidence="1">Belongs to the histidine acid phosphatase family.</text>
</comment>
<dbReference type="VEuPathDB" id="FungiDB:JI435_068310"/>
<feature type="chain" id="PRO_5034717719" description="Phosphoglycerate mutase-like protein" evidence="4">
    <location>
        <begin position="18"/>
        <end position="574"/>
    </location>
</feature>
<proteinExistence type="inferred from homology"/>
<dbReference type="InterPro" id="IPR050645">
    <property type="entry name" value="Histidine_acid_phosphatase"/>
</dbReference>